<feature type="compositionally biased region" description="Polar residues" evidence="1">
    <location>
        <begin position="1"/>
        <end position="27"/>
    </location>
</feature>
<gene>
    <name evidence="3 4" type="primary">LOC110981700</name>
</gene>
<accession>A0A8B7YR87</accession>
<feature type="compositionally biased region" description="Basic residues" evidence="1">
    <location>
        <begin position="315"/>
        <end position="331"/>
    </location>
</feature>
<name>A0A8B7YR87_ACAPL</name>
<dbReference type="CTD" id="254158"/>
<proteinExistence type="predicted"/>
<dbReference type="PANTHER" id="PTHR33504:SF1">
    <property type="entry name" value="FAMILY WITH SEQUENCE SIMILARITY 90, MEMBER A1B"/>
    <property type="match status" value="1"/>
</dbReference>
<sequence>MEPNRSTSRSTLNVTIPSEIEGSNGSPHPTLATEVEQVTRLSDHGSEKALLPLQNQPGSAIQQRELTEILAARAIERCWCSYRDRQMFKLLKHAICAAEHSLTHEILRKVSPTEAKLIRDPSLRARVRFRFAGSEFPPIILFKIFTNTEGTGLQYLSGKRNIKPASDAAVDACRMMGHRKFYDQIIADTCQHERDKITSEVDVTTVKDYMKYLSKLDEMPSYMGGRENMWRKLDQSVLPRTTILYDVIDYLNRGGNSPSARLQAEMPALTARPLTEEMQRAHVRIISELREPLQIPIPSPTFKPSSSRGSTPGHTSRRSRQAKQRASKMRKMYMASKAESRGENPSYDDAVGTVAAAQVVSGGYQDDEYGMLDDDVEEEWQKEADQLYAWTQDLSYEDIGLTTPC</sequence>
<evidence type="ECO:0000256" key="1">
    <source>
        <dbReference type="SAM" id="MobiDB-lite"/>
    </source>
</evidence>
<protein>
    <submittedName>
        <fullName evidence="3 4">Uncharacterized protein</fullName>
    </submittedName>
</protein>
<dbReference type="Proteomes" id="UP000694845">
    <property type="component" value="Unplaced"/>
</dbReference>
<feature type="compositionally biased region" description="Polar residues" evidence="1">
    <location>
        <begin position="302"/>
        <end position="314"/>
    </location>
</feature>
<organism evidence="2 4">
    <name type="scientific">Acanthaster planci</name>
    <name type="common">Crown-of-thorns starfish</name>
    <dbReference type="NCBI Taxonomy" id="133434"/>
    <lineage>
        <taxon>Eukaryota</taxon>
        <taxon>Metazoa</taxon>
        <taxon>Echinodermata</taxon>
        <taxon>Eleutherozoa</taxon>
        <taxon>Asterozoa</taxon>
        <taxon>Asteroidea</taxon>
        <taxon>Valvatacea</taxon>
        <taxon>Valvatida</taxon>
        <taxon>Acanthasteridae</taxon>
        <taxon>Acanthaster</taxon>
    </lineage>
</organism>
<feature type="region of interest" description="Disordered" evidence="1">
    <location>
        <begin position="1"/>
        <end position="30"/>
    </location>
</feature>
<dbReference type="OrthoDB" id="10006090at2759"/>
<dbReference type="PANTHER" id="PTHR33504">
    <property type="entry name" value="NADH DEHYDROGENASE (UBIQUINONE) 1 BETA SUBCOMPLEX, 4"/>
    <property type="match status" value="1"/>
</dbReference>
<dbReference type="KEGG" id="aplc:110981700"/>
<evidence type="ECO:0000313" key="4">
    <source>
        <dbReference type="RefSeq" id="XP_022095202.1"/>
    </source>
</evidence>
<feature type="region of interest" description="Disordered" evidence="1">
    <location>
        <begin position="294"/>
        <end position="347"/>
    </location>
</feature>
<dbReference type="RefSeq" id="XP_022095202.1">
    <property type="nucleotide sequence ID" value="XM_022239510.1"/>
</dbReference>
<dbReference type="GeneID" id="110981700"/>
<evidence type="ECO:0000313" key="2">
    <source>
        <dbReference type="Proteomes" id="UP000694845"/>
    </source>
</evidence>
<dbReference type="AlphaFoldDB" id="A0A8B7YR87"/>
<keyword evidence="2" id="KW-1185">Reference proteome</keyword>
<dbReference type="OMA" id="NYWRRLN"/>
<reference evidence="3 4" key="1">
    <citation type="submission" date="2025-04" db="UniProtKB">
        <authorList>
            <consortium name="RefSeq"/>
        </authorList>
    </citation>
    <scope>IDENTIFICATION</scope>
</reference>
<evidence type="ECO:0000313" key="3">
    <source>
        <dbReference type="RefSeq" id="XP_022095200.1"/>
    </source>
</evidence>
<dbReference type="RefSeq" id="XP_022095200.1">
    <property type="nucleotide sequence ID" value="XM_022239508.1"/>
</dbReference>